<dbReference type="InterPro" id="IPR040079">
    <property type="entry name" value="Glutathione_S-Trfase"/>
</dbReference>
<dbReference type="Pfam" id="PF13417">
    <property type="entry name" value="GST_N_3"/>
    <property type="match status" value="1"/>
</dbReference>
<dbReference type="InterPro" id="IPR004045">
    <property type="entry name" value="Glutathione_S-Trfase_N"/>
</dbReference>
<dbReference type="SUPFAM" id="SSF47616">
    <property type="entry name" value="GST C-terminal domain-like"/>
    <property type="match status" value="1"/>
</dbReference>
<reference evidence="2 3" key="1">
    <citation type="submission" date="2020-08" db="EMBL/GenBank/DDBJ databases">
        <title>Genomic Encyclopedia of Type Strains, Phase IV (KMG-IV): sequencing the most valuable type-strain genomes for metagenomic binning, comparative biology and taxonomic classification.</title>
        <authorList>
            <person name="Goeker M."/>
        </authorList>
    </citation>
    <scope>NUCLEOTIDE SEQUENCE [LARGE SCALE GENOMIC DNA]</scope>
    <source>
        <strain evidence="2 3">DSM 18233</strain>
    </source>
</reference>
<dbReference type="PROSITE" id="PS50404">
    <property type="entry name" value="GST_NTER"/>
    <property type="match status" value="1"/>
</dbReference>
<keyword evidence="3" id="KW-1185">Reference proteome</keyword>
<name>A0A840RLJ3_9NEIS</name>
<dbReference type="Gene3D" id="1.20.1050.10">
    <property type="match status" value="1"/>
</dbReference>
<evidence type="ECO:0000259" key="1">
    <source>
        <dbReference type="PROSITE" id="PS50404"/>
    </source>
</evidence>
<keyword evidence="2" id="KW-0808">Transferase</keyword>
<protein>
    <submittedName>
        <fullName evidence="2">Glutathione S-transferase</fullName>
        <ecNumber evidence="2">2.5.1.18</ecNumber>
    </submittedName>
</protein>
<dbReference type="Proteomes" id="UP000543030">
    <property type="component" value="Unassembled WGS sequence"/>
</dbReference>
<dbReference type="PANTHER" id="PTHR42673:SF21">
    <property type="entry name" value="GLUTATHIONE S-TRANSFERASE YFCF"/>
    <property type="match status" value="1"/>
</dbReference>
<dbReference type="GO" id="GO:0006559">
    <property type="term" value="P:L-phenylalanine catabolic process"/>
    <property type="evidence" value="ECO:0007669"/>
    <property type="project" value="TreeGrafter"/>
</dbReference>
<dbReference type="InterPro" id="IPR036282">
    <property type="entry name" value="Glutathione-S-Trfase_C_sf"/>
</dbReference>
<gene>
    <name evidence="2" type="ORF">HNQ50_004155</name>
</gene>
<dbReference type="EC" id="2.5.1.18" evidence="2"/>
<dbReference type="PANTHER" id="PTHR42673">
    <property type="entry name" value="MALEYLACETOACETATE ISOMERASE"/>
    <property type="match status" value="1"/>
</dbReference>
<dbReference type="SFLD" id="SFLDG00358">
    <property type="entry name" value="Main_(cytGST)"/>
    <property type="match status" value="1"/>
</dbReference>
<organism evidence="2 3">
    <name type="scientific">Silvimonas terrae</name>
    <dbReference type="NCBI Taxonomy" id="300266"/>
    <lineage>
        <taxon>Bacteria</taxon>
        <taxon>Pseudomonadati</taxon>
        <taxon>Pseudomonadota</taxon>
        <taxon>Betaproteobacteria</taxon>
        <taxon>Neisseriales</taxon>
        <taxon>Chitinibacteraceae</taxon>
        <taxon>Silvimonas</taxon>
    </lineage>
</organism>
<proteinExistence type="predicted"/>
<dbReference type="SFLD" id="SFLDS00019">
    <property type="entry name" value="Glutathione_Transferase_(cytos"/>
    <property type="match status" value="1"/>
</dbReference>
<dbReference type="EMBL" id="JACHHN010000011">
    <property type="protein sequence ID" value="MBB5193398.1"/>
    <property type="molecule type" value="Genomic_DNA"/>
</dbReference>
<dbReference type="GO" id="GO:0004364">
    <property type="term" value="F:glutathione transferase activity"/>
    <property type="evidence" value="ECO:0007669"/>
    <property type="project" value="UniProtKB-EC"/>
</dbReference>
<dbReference type="Gene3D" id="3.40.30.10">
    <property type="entry name" value="Glutaredoxin"/>
    <property type="match status" value="1"/>
</dbReference>
<sequence>MTDAAITLYTDAAFLSPYAMSVFVGLHEKGLPFSLVSVDLDKGAHYAPTYRASSLTARVPMLQAGEFTLSESTAIIEFLDDTFAAPDFAPLLPVHPLERARARQVQAWLRSDLLPLRYERSTEVVFIQPNPTPLSFEATDAVEKLFDVADKLIPDGATSLFEHWCIADTDLALMLNRLARNGDEIPEKLRRYAAAQWERPSVRKWLNLRTN</sequence>
<dbReference type="AlphaFoldDB" id="A0A840RLJ3"/>
<dbReference type="RefSeq" id="WP_184103045.1">
    <property type="nucleotide sequence ID" value="NZ_JACHHN010000011.1"/>
</dbReference>
<dbReference type="GO" id="GO:0006749">
    <property type="term" value="P:glutathione metabolic process"/>
    <property type="evidence" value="ECO:0007669"/>
    <property type="project" value="TreeGrafter"/>
</dbReference>
<dbReference type="CDD" id="cd03195">
    <property type="entry name" value="GST_C_4"/>
    <property type="match status" value="1"/>
</dbReference>
<dbReference type="SUPFAM" id="SSF52833">
    <property type="entry name" value="Thioredoxin-like"/>
    <property type="match status" value="1"/>
</dbReference>
<dbReference type="InterPro" id="IPR034338">
    <property type="entry name" value="GST_4_C"/>
</dbReference>
<accession>A0A840RLJ3</accession>
<evidence type="ECO:0000313" key="3">
    <source>
        <dbReference type="Proteomes" id="UP000543030"/>
    </source>
</evidence>
<dbReference type="NCBIfam" id="NF011693">
    <property type="entry name" value="PRK15113.1"/>
    <property type="match status" value="1"/>
</dbReference>
<evidence type="ECO:0000313" key="2">
    <source>
        <dbReference type="EMBL" id="MBB5193398.1"/>
    </source>
</evidence>
<dbReference type="GO" id="GO:0016034">
    <property type="term" value="F:maleylacetoacetate isomerase activity"/>
    <property type="evidence" value="ECO:0007669"/>
    <property type="project" value="TreeGrafter"/>
</dbReference>
<feature type="domain" description="GST N-terminal" evidence="1">
    <location>
        <begin position="6"/>
        <end position="87"/>
    </location>
</feature>
<dbReference type="Pfam" id="PF14834">
    <property type="entry name" value="GST_C_4"/>
    <property type="match status" value="1"/>
</dbReference>
<dbReference type="InterPro" id="IPR036249">
    <property type="entry name" value="Thioredoxin-like_sf"/>
</dbReference>
<comment type="caution">
    <text evidence="2">The sequence shown here is derived from an EMBL/GenBank/DDBJ whole genome shotgun (WGS) entry which is preliminary data.</text>
</comment>
<dbReference type="CDD" id="cd00570">
    <property type="entry name" value="GST_N_family"/>
    <property type="match status" value="1"/>
</dbReference>